<feature type="non-terminal residue" evidence="3">
    <location>
        <position position="61"/>
    </location>
</feature>
<keyword evidence="2" id="KW-0732">Signal</keyword>
<dbReference type="AlphaFoldDB" id="A0A8H3YJY4"/>
<evidence type="ECO:0000256" key="1">
    <source>
        <dbReference type="SAM" id="MobiDB-lite"/>
    </source>
</evidence>
<feature type="chain" id="PRO_5034271545" evidence="2">
    <location>
        <begin position="18"/>
        <end position="61"/>
    </location>
</feature>
<protein>
    <submittedName>
        <fullName evidence="3">Uncharacterized protein</fullName>
    </submittedName>
</protein>
<evidence type="ECO:0000313" key="4">
    <source>
        <dbReference type="Proteomes" id="UP000490939"/>
    </source>
</evidence>
<reference evidence="3 4" key="1">
    <citation type="submission" date="2019-07" db="EMBL/GenBank/DDBJ databases">
        <title>Venturia inaequalis Genome Resource.</title>
        <authorList>
            <person name="Lichtner F.J."/>
        </authorList>
    </citation>
    <scope>NUCLEOTIDE SEQUENCE [LARGE SCALE GENOMIC DNA]</scope>
    <source>
        <strain evidence="3 4">DMI_063113</strain>
    </source>
</reference>
<feature type="region of interest" description="Disordered" evidence="1">
    <location>
        <begin position="38"/>
        <end position="61"/>
    </location>
</feature>
<sequence length="61" mass="7063">MKFISAAILFSIAVAQSVEDKDVNKYYESMSNKDVNKYYKSMPKRSPNENQSPNDKHVFTK</sequence>
<evidence type="ECO:0000313" key="3">
    <source>
        <dbReference type="EMBL" id="KAE9962483.1"/>
    </source>
</evidence>
<organism evidence="3 4">
    <name type="scientific">Venturia inaequalis</name>
    <name type="common">Apple scab fungus</name>
    <dbReference type="NCBI Taxonomy" id="5025"/>
    <lineage>
        <taxon>Eukaryota</taxon>
        <taxon>Fungi</taxon>
        <taxon>Dikarya</taxon>
        <taxon>Ascomycota</taxon>
        <taxon>Pezizomycotina</taxon>
        <taxon>Dothideomycetes</taxon>
        <taxon>Pleosporomycetidae</taxon>
        <taxon>Venturiales</taxon>
        <taxon>Venturiaceae</taxon>
        <taxon>Venturia</taxon>
    </lineage>
</organism>
<name>A0A8H3YJY4_VENIN</name>
<keyword evidence="4" id="KW-1185">Reference proteome</keyword>
<gene>
    <name evidence="3" type="ORF">EG327_002118</name>
</gene>
<accession>A0A8H3YJY4</accession>
<proteinExistence type="predicted"/>
<evidence type="ECO:0000256" key="2">
    <source>
        <dbReference type="SAM" id="SignalP"/>
    </source>
</evidence>
<comment type="caution">
    <text evidence="3">The sequence shown here is derived from an EMBL/GenBank/DDBJ whole genome shotgun (WGS) entry which is preliminary data.</text>
</comment>
<dbReference type="EMBL" id="WNWR01001628">
    <property type="protein sequence ID" value="KAE9962483.1"/>
    <property type="molecule type" value="Genomic_DNA"/>
</dbReference>
<feature type="signal peptide" evidence="2">
    <location>
        <begin position="1"/>
        <end position="17"/>
    </location>
</feature>
<dbReference type="Proteomes" id="UP000490939">
    <property type="component" value="Unassembled WGS sequence"/>
</dbReference>